<dbReference type="InterPro" id="IPR006156">
    <property type="entry name" value="Dihydroneopterin_aldolase"/>
</dbReference>
<evidence type="ECO:0000256" key="1">
    <source>
        <dbReference type="ARBA" id="ARBA00001353"/>
    </source>
</evidence>
<dbReference type="Gene3D" id="3.30.1130.10">
    <property type="match status" value="1"/>
</dbReference>
<comment type="similarity">
    <text evidence="3">Belongs to the DHNA family.</text>
</comment>
<comment type="pathway">
    <text evidence="2">Cofactor biosynthesis; tetrahydrofolate biosynthesis; 2-amino-4-hydroxy-6-hydroxymethyl-7,8-dihydropteridine diphosphate from 7,8-dihydroneopterin triphosphate: step 3/4.</text>
</comment>
<dbReference type="NCBIfam" id="TIGR00525">
    <property type="entry name" value="folB"/>
    <property type="match status" value="1"/>
</dbReference>
<dbReference type="InterPro" id="IPR006157">
    <property type="entry name" value="FolB_dom"/>
</dbReference>
<evidence type="ECO:0000256" key="5">
    <source>
        <dbReference type="ARBA" id="ARBA00022909"/>
    </source>
</evidence>
<feature type="domain" description="Dihydroneopterin aldolase/epimerase" evidence="10">
    <location>
        <begin position="34"/>
        <end position="147"/>
    </location>
</feature>
<evidence type="ECO:0000313" key="11">
    <source>
        <dbReference type="EMBL" id="CEO97691.1"/>
    </source>
</evidence>
<reference evidence="11 12" key="1">
    <citation type="submission" date="2015-02" db="EMBL/GenBank/DDBJ databases">
        <authorList>
            <person name="Chooi Y.-H."/>
        </authorList>
    </citation>
    <scope>NUCLEOTIDE SEQUENCE [LARGE SCALE GENOMIC DNA]</scope>
    <source>
        <strain evidence="11">E3</strain>
    </source>
</reference>
<dbReference type="EMBL" id="CDSF01000080">
    <property type="protein sequence ID" value="CEO97691.1"/>
    <property type="molecule type" value="Genomic_DNA"/>
</dbReference>
<evidence type="ECO:0000256" key="9">
    <source>
        <dbReference type="ARBA" id="ARBA00063311"/>
    </source>
</evidence>
<dbReference type="STRING" id="37360.A0A0G4IRH1"/>
<dbReference type="PANTHER" id="PTHR42844:SF1">
    <property type="entry name" value="DIHYDRONEOPTERIN ALDOLASE 1-RELATED"/>
    <property type="match status" value="1"/>
</dbReference>
<dbReference type="GO" id="GO:0046656">
    <property type="term" value="P:folic acid biosynthetic process"/>
    <property type="evidence" value="ECO:0007669"/>
    <property type="project" value="UniProtKB-KW"/>
</dbReference>
<dbReference type="InterPro" id="IPR043133">
    <property type="entry name" value="GTP-CH-I_C/QueF"/>
</dbReference>
<evidence type="ECO:0000256" key="6">
    <source>
        <dbReference type="ARBA" id="ARBA00023239"/>
    </source>
</evidence>
<keyword evidence="12" id="KW-1185">Reference proteome</keyword>
<dbReference type="OMA" id="GHYKSVA"/>
<comment type="function">
    <text evidence="8">Catalyzes the conversion of 7,8-dihydroneopterin into 6-hydroxymethyl-7,8-dihydropterin, a biosynthetic precursor of the vitamin tetrahydrofolate. Can use L-threo-dihydroneopterin and D-erythro-dihydroneopterin as substrates for the formation of 6-hydroxymethyldihydropterin, but it can also catalyze the epimerization of carbon 2' of dihydroneopterin and dihydromonapterin.</text>
</comment>
<dbReference type="SMART" id="SM00905">
    <property type="entry name" value="FolB"/>
    <property type="match status" value="1"/>
</dbReference>
<proteinExistence type="inferred from homology"/>
<evidence type="ECO:0000313" key="12">
    <source>
        <dbReference type="Proteomes" id="UP000039324"/>
    </source>
</evidence>
<name>A0A0G4IRH1_PLABS</name>
<evidence type="ECO:0000256" key="2">
    <source>
        <dbReference type="ARBA" id="ARBA00005013"/>
    </source>
</evidence>
<evidence type="ECO:0000259" key="10">
    <source>
        <dbReference type="SMART" id="SM00905"/>
    </source>
</evidence>
<dbReference type="SUPFAM" id="SSF55620">
    <property type="entry name" value="Tetrahydrobiopterin biosynthesis enzymes-like"/>
    <property type="match status" value="1"/>
</dbReference>
<dbReference type="PANTHER" id="PTHR42844">
    <property type="entry name" value="DIHYDRONEOPTERIN ALDOLASE 1-RELATED"/>
    <property type="match status" value="1"/>
</dbReference>
<keyword evidence="6" id="KW-0456">Lyase</keyword>
<dbReference type="EC" id="4.1.2.25" evidence="4"/>
<keyword evidence="5" id="KW-0289">Folate biosynthesis</keyword>
<dbReference type="CDD" id="cd00534">
    <property type="entry name" value="DHNA_DHNTPE"/>
    <property type="match status" value="1"/>
</dbReference>
<dbReference type="Proteomes" id="UP000039324">
    <property type="component" value="Unassembled WGS sequence"/>
</dbReference>
<dbReference type="OrthoDB" id="1863886at2759"/>
<gene>
    <name evidence="11" type="ORF">PBRA_005805</name>
</gene>
<evidence type="ECO:0000256" key="8">
    <source>
        <dbReference type="ARBA" id="ARBA00055579"/>
    </source>
</evidence>
<dbReference type="GO" id="GO:0005737">
    <property type="term" value="C:cytoplasm"/>
    <property type="evidence" value="ECO:0007669"/>
    <property type="project" value="TreeGrafter"/>
</dbReference>
<accession>A0A0G4IRH1</accession>
<dbReference type="FunFam" id="3.30.1130.10:FF:000003">
    <property type="entry name" value="7,8-dihydroneopterin aldolase"/>
    <property type="match status" value="1"/>
</dbReference>
<comment type="catalytic activity">
    <reaction evidence="1">
        <text>7,8-dihydroneopterin = 6-hydroxymethyl-7,8-dihydropterin + glycolaldehyde</text>
        <dbReference type="Rhea" id="RHEA:10540"/>
        <dbReference type="ChEBI" id="CHEBI:17001"/>
        <dbReference type="ChEBI" id="CHEBI:17071"/>
        <dbReference type="ChEBI" id="CHEBI:44841"/>
        <dbReference type="EC" id="4.1.2.25"/>
    </reaction>
</comment>
<evidence type="ECO:0000256" key="3">
    <source>
        <dbReference type="ARBA" id="ARBA00005708"/>
    </source>
</evidence>
<evidence type="ECO:0000256" key="4">
    <source>
        <dbReference type="ARBA" id="ARBA00013043"/>
    </source>
</evidence>
<dbReference type="AlphaFoldDB" id="A0A0G4IRH1"/>
<dbReference type="GO" id="GO:0004150">
    <property type="term" value="F:dihydroneopterin aldolase activity"/>
    <property type="evidence" value="ECO:0007669"/>
    <property type="project" value="UniProtKB-EC"/>
</dbReference>
<protein>
    <recommendedName>
        <fullName evidence="4">dihydroneopterin aldolase</fullName>
        <ecNumber evidence="4">4.1.2.25</ecNumber>
    </recommendedName>
    <alternativeName>
        <fullName evidence="7">7,8-dihydroneopterin aldolase</fullName>
    </alternativeName>
</protein>
<evidence type="ECO:0000256" key="7">
    <source>
        <dbReference type="ARBA" id="ARBA00032903"/>
    </source>
</evidence>
<comment type="subunit">
    <text evidence="9">Homooctamer. Forms a hollow cylinder assembled from two ring-shaped tetramers.</text>
</comment>
<dbReference type="NCBIfam" id="TIGR00526">
    <property type="entry name" value="folB_dom"/>
    <property type="match status" value="1"/>
</dbReference>
<dbReference type="Pfam" id="PF02152">
    <property type="entry name" value="FolB"/>
    <property type="match status" value="1"/>
</dbReference>
<sequence length="156" mass="17300">MQLRRLIRWRSTEAVRTGRAALRPGADAACDDIISLRGMVFHARHGVFASERDLGQKFVIDLEMVVDTRPAARSDSISCAVNYADVYNEVRDIVEGQPMHLIETVANKIAEEVLGRHPGVRSTRVIVNKPHVAVPGVLSHCGVEICRQRPEQAQPV</sequence>
<organism evidence="11 12">
    <name type="scientific">Plasmodiophora brassicae</name>
    <name type="common">Clubroot disease agent</name>
    <dbReference type="NCBI Taxonomy" id="37360"/>
    <lineage>
        <taxon>Eukaryota</taxon>
        <taxon>Sar</taxon>
        <taxon>Rhizaria</taxon>
        <taxon>Endomyxa</taxon>
        <taxon>Phytomyxea</taxon>
        <taxon>Plasmodiophorida</taxon>
        <taxon>Plasmodiophoridae</taxon>
        <taxon>Plasmodiophora</taxon>
    </lineage>
</organism>